<keyword evidence="2" id="KW-1185">Reference proteome</keyword>
<reference evidence="1 2" key="1">
    <citation type="journal article" date="2013" name="Genome Announc.">
        <title>Complete Genome Sequence of Glaciecola psychrophila Strain 170T.</title>
        <authorList>
            <person name="Yin J."/>
            <person name="Chen J."/>
            <person name="Liu G."/>
            <person name="Yu Y."/>
            <person name="Song L."/>
            <person name="Wang X."/>
            <person name="Qu X."/>
        </authorList>
    </citation>
    <scope>NUCLEOTIDE SEQUENCE [LARGE SCALE GENOMIC DNA]</scope>
    <source>
        <strain evidence="1 2">170</strain>
    </source>
</reference>
<gene>
    <name evidence="1" type="ORF">C427_2017</name>
</gene>
<evidence type="ECO:0000313" key="1">
    <source>
        <dbReference type="EMBL" id="AGH44126.1"/>
    </source>
</evidence>
<evidence type="ECO:0000313" key="2">
    <source>
        <dbReference type="Proteomes" id="UP000011864"/>
    </source>
</evidence>
<organism evidence="1 2">
    <name type="scientific">Paraglaciecola psychrophila 170</name>
    <dbReference type="NCBI Taxonomy" id="1129794"/>
    <lineage>
        <taxon>Bacteria</taxon>
        <taxon>Pseudomonadati</taxon>
        <taxon>Pseudomonadota</taxon>
        <taxon>Gammaproteobacteria</taxon>
        <taxon>Alteromonadales</taxon>
        <taxon>Alteromonadaceae</taxon>
        <taxon>Paraglaciecola</taxon>
    </lineage>
</organism>
<dbReference type="EMBL" id="CP003837">
    <property type="protein sequence ID" value="AGH44126.1"/>
    <property type="molecule type" value="Genomic_DNA"/>
</dbReference>
<dbReference type="KEGG" id="gps:C427_2017"/>
<dbReference type="Proteomes" id="UP000011864">
    <property type="component" value="Chromosome"/>
</dbReference>
<dbReference type="STRING" id="1129794.C427_2017"/>
<name>M4RKN8_9ALTE</name>
<protein>
    <submittedName>
        <fullName evidence="1">Uncharacterized protein</fullName>
    </submittedName>
</protein>
<dbReference type="AlphaFoldDB" id="M4RKN8"/>
<accession>M4RKN8</accession>
<proteinExistence type="predicted"/>
<sequence length="46" mass="4883">MFVGIKHVISYPSARIVSRDSGTNVYDLVKGGINGDVILAGSSKLF</sequence>
<dbReference type="HOGENOM" id="CLU_3186881_0_0_6"/>